<feature type="transmembrane region" description="Helical" evidence="10">
    <location>
        <begin position="126"/>
        <end position="148"/>
    </location>
</feature>
<keyword evidence="7 10" id="KW-0472">Membrane</keyword>
<evidence type="ECO:0000256" key="8">
    <source>
        <dbReference type="ARBA" id="ARBA00023170"/>
    </source>
</evidence>
<dbReference type="GO" id="GO:0005549">
    <property type="term" value="F:odorant binding"/>
    <property type="evidence" value="ECO:0007669"/>
    <property type="project" value="InterPro"/>
</dbReference>
<keyword evidence="8 10" id="KW-0675">Receptor</keyword>
<keyword evidence="12" id="KW-1185">Reference proteome</keyword>
<dbReference type="Proteomes" id="UP001152799">
    <property type="component" value="Chromosome 5"/>
</dbReference>
<dbReference type="EMBL" id="OU892281">
    <property type="protein sequence ID" value="CAG9768718.1"/>
    <property type="molecule type" value="Genomic_DNA"/>
</dbReference>
<dbReference type="GO" id="GO:0004984">
    <property type="term" value="F:olfactory receptor activity"/>
    <property type="evidence" value="ECO:0007669"/>
    <property type="project" value="InterPro"/>
</dbReference>
<dbReference type="PANTHER" id="PTHR21137">
    <property type="entry name" value="ODORANT RECEPTOR"/>
    <property type="match status" value="1"/>
</dbReference>
<sequence length="353" mass="41081">MNNDGNKFYNMTKWLLMAAGIWTLHVEDNLKMPYKTYKFFLRFNYLCCNLAIAANFIVNVGVNNRKAVESLAITISNLCITLKLILCMAKRMTKLLKMAIEDLKNNVYNDNQMQGIVLKYTKRITILNIIIITYTFGLTAHFSIYGGLVEYYKYTYNHPNITEKPTHLLLMWFPFDLQKHFNSAIALQIFILITCSAFNFSTQGLFNTMMVYVVIKLKMLQHFFRNFDKGNGTEMNNLQACIRKHQELIEFAQDLNSSMKYLLLIEYSVSSVMLASVFVQITERNQIEINIPHALILTFQLFLLSWNAHEIKTQKAPTGVWTYGLSLTNRRSKNPFGHDAYLAQETLFTKYKF</sequence>
<dbReference type="AlphaFoldDB" id="A0A9N9MTE0"/>
<gene>
    <name evidence="11" type="ORF">CEUTPL_LOCUS9242</name>
</gene>
<organism evidence="11 12">
    <name type="scientific">Ceutorhynchus assimilis</name>
    <name type="common">cabbage seed weevil</name>
    <dbReference type="NCBI Taxonomy" id="467358"/>
    <lineage>
        <taxon>Eukaryota</taxon>
        <taxon>Metazoa</taxon>
        <taxon>Ecdysozoa</taxon>
        <taxon>Arthropoda</taxon>
        <taxon>Hexapoda</taxon>
        <taxon>Insecta</taxon>
        <taxon>Pterygota</taxon>
        <taxon>Neoptera</taxon>
        <taxon>Endopterygota</taxon>
        <taxon>Coleoptera</taxon>
        <taxon>Polyphaga</taxon>
        <taxon>Cucujiformia</taxon>
        <taxon>Curculionidae</taxon>
        <taxon>Ceutorhynchinae</taxon>
        <taxon>Ceutorhynchus</taxon>
    </lineage>
</organism>
<keyword evidence="6 10" id="KW-1133">Transmembrane helix</keyword>
<comment type="subcellular location">
    <subcellularLocation>
        <location evidence="1 10">Cell membrane</location>
        <topology evidence="1 10">Multi-pass membrane protein</topology>
    </subcellularLocation>
</comment>
<proteinExistence type="inferred from homology"/>
<dbReference type="OrthoDB" id="8117390at2759"/>
<name>A0A9N9MTE0_9CUCU</name>
<keyword evidence="9 10" id="KW-0807">Transducer</keyword>
<keyword evidence="5 10" id="KW-0552">Olfaction</keyword>
<evidence type="ECO:0000256" key="4">
    <source>
        <dbReference type="ARBA" id="ARBA00022692"/>
    </source>
</evidence>
<evidence type="ECO:0000256" key="10">
    <source>
        <dbReference type="RuleBase" id="RU351113"/>
    </source>
</evidence>
<feature type="transmembrane region" description="Helical" evidence="10">
    <location>
        <begin position="70"/>
        <end position="89"/>
    </location>
</feature>
<keyword evidence="3 10" id="KW-0716">Sensory transduction</keyword>
<evidence type="ECO:0000313" key="12">
    <source>
        <dbReference type="Proteomes" id="UP001152799"/>
    </source>
</evidence>
<dbReference type="Pfam" id="PF02949">
    <property type="entry name" value="7tm_6"/>
    <property type="match status" value="1"/>
</dbReference>
<feature type="transmembrane region" description="Helical" evidence="10">
    <location>
        <begin position="185"/>
        <end position="215"/>
    </location>
</feature>
<dbReference type="PANTHER" id="PTHR21137:SF35">
    <property type="entry name" value="ODORANT RECEPTOR 19A-RELATED"/>
    <property type="match status" value="1"/>
</dbReference>
<dbReference type="GO" id="GO:0007165">
    <property type="term" value="P:signal transduction"/>
    <property type="evidence" value="ECO:0007669"/>
    <property type="project" value="UniProtKB-KW"/>
</dbReference>
<evidence type="ECO:0000256" key="1">
    <source>
        <dbReference type="ARBA" id="ARBA00004651"/>
    </source>
</evidence>
<comment type="similarity">
    <text evidence="10">Belongs to the insect chemoreceptor superfamily. Heteromeric odorant receptor channel (TC 1.A.69) family.</text>
</comment>
<evidence type="ECO:0000256" key="9">
    <source>
        <dbReference type="ARBA" id="ARBA00023224"/>
    </source>
</evidence>
<comment type="caution">
    <text evidence="10">Lacks conserved residue(s) required for the propagation of feature annotation.</text>
</comment>
<evidence type="ECO:0000256" key="5">
    <source>
        <dbReference type="ARBA" id="ARBA00022725"/>
    </source>
</evidence>
<keyword evidence="4 10" id="KW-0812">Transmembrane</keyword>
<evidence type="ECO:0000256" key="6">
    <source>
        <dbReference type="ARBA" id="ARBA00022989"/>
    </source>
</evidence>
<reference evidence="11" key="1">
    <citation type="submission" date="2022-01" db="EMBL/GenBank/DDBJ databases">
        <authorList>
            <person name="King R."/>
        </authorList>
    </citation>
    <scope>NUCLEOTIDE SEQUENCE</scope>
</reference>
<evidence type="ECO:0000256" key="7">
    <source>
        <dbReference type="ARBA" id="ARBA00023136"/>
    </source>
</evidence>
<evidence type="ECO:0000313" key="11">
    <source>
        <dbReference type="EMBL" id="CAG9768718.1"/>
    </source>
</evidence>
<accession>A0A9N9MTE0</accession>
<evidence type="ECO:0000256" key="2">
    <source>
        <dbReference type="ARBA" id="ARBA00022475"/>
    </source>
</evidence>
<feature type="transmembrane region" description="Helical" evidence="10">
    <location>
        <begin position="39"/>
        <end position="58"/>
    </location>
</feature>
<protein>
    <recommendedName>
        <fullName evidence="10">Odorant receptor</fullName>
    </recommendedName>
</protein>
<dbReference type="GO" id="GO:0005886">
    <property type="term" value="C:plasma membrane"/>
    <property type="evidence" value="ECO:0007669"/>
    <property type="project" value="UniProtKB-SubCell"/>
</dbReference>
<dbReference type="InterPro" id="IPR004117">
    <property type="entry name" value="7tm6_olfct_rcpt"/>
</dbReference>
<keyword evidence="2" id="KW-1003">Cell membrane</keyword>
<evidence type="ECO:0000256" key="3">
    <source>
        <dbReference type="ARBA" id="ARBA00022606"/>
    </source>
</evidence>